<evidence type="ECO:0000313" key="2">
    <source>
        <dbReference type="Proteomes" id="UP001322664"/>
    </source>
</evidence>
<sequence>MTIRYNELFDHVYVVLQSKIEEFRFLQYRSLTEEELWNYCIDRKWRKKEIESLPIAEIVATVFDLTPSEVLNYHRFVSHQALDLQSELAAVLFHAKSNSL</sequence>
<reference evidence="1 2" key="1">
    <citation type="submission" date="2023-09" db="EMBL/GenBank/DDBJ databases">
        <authorList>
            <person name="Page C.A."/>
            <person name="Perez-Diaz I.M."/>
        </authorList>
    </citation>
    <scope>NUCLEOTIDE SEQUENCE [LARGE SCALE GENOMIC DNA]</scope>
    <source>
        <strain evidence="1 2">Ll15</strain>
    </source>
</reference>
<organism evidence="1 2">
    <name type="scientific">Lysinibacillus louembei</name>
    <dbReference type="NCBI Taxonomy" id="1470088"/>
    <lineage>
        <taxon>Bacteria</taxon>
        <taxon>Bacillati</taxon>
        <taxon>Bacillota</taxon>
        <taxon>Bacilli</taxon>
        <taxon>Bacillales</taxon>
        <taxon>Bacillaceae</taxon>
        <taxon>Lysinibacillus</taxon>
    </lineage>
</organism>
<accession>A0ABZ0RRR9</accession>
<evidence type="ECO:0000313" key="1">
    <source>
        <dbReference type="EMBL" id="WPK10830.1"/>
    </source>
</evidence>
<dbReference type="RefSeq" id="WP_319835973.1">
    <property type="nucleotide sequence ID" value="NZ_CP137624.1"/>
</dbReference>
<dbReference type="Proteomes" id="UP001322664">
    <property type="component" value="Chromosome"/>
</dbReference>
<gene>
    <name evidence="1" type="ORF">R6U77_13165</name>
</gene>
<keyword evidence="2" id="KW-1185">Reference proteome</keyword>
<dbReference type="EMBL" id="CP137624">
    <property type="protein sequence ID" value="WPK10830.1"/>
    <property type="molecule type" value="Genomic_DNA"/>
</dbReference>
<dbReference type="InterPro" id="IPR025716">
    <property type="entry name" value="Post-transcriptional_regulator"/>
</dbReference>
<protein>
    <submittedName>
        <fullName evidence="1">Post-transcriptional regulator</fullName>
    </submittedName>
</protein>
<dbReference type="Pfam" id="PF13797">
    <property type="entry name" value="Post_transc_reg"/>
    <property type="match status" value="1"/>
</dbReference>
<proteinExistence type="predicted"/>
<name>A0ABZ0RRR9_9BACI</name>